<dbReference type="PROSITE" id="PS51414">
    <property type="entry name" value="HSR"/>
    <property type="match status" value="1"/>
</dbReference>
<proteinExistence type="predicted"/>
<accession>A0AAW0I4R9</accession>
<comment type="caution">
    <text evidence="3">The sequence shown here is derived from an EMBL/GenBank/DDBJ whole genome shotgun (WGS) entry which is preliminary data.</text>
</comment>
<dbReference type="GO" id="GO:0000981">
    <property type="term" value="F:DNA-binding transcription factor activity, RNA polymerase II-specific"/>
    <property type="evidence" value="ECO:0007669"/>
    <property type="project" value="TreeGrafter"/>
</dbReference>
<dbReference type="Pfam" id="PF03172">
    <property type="entry name" value="HSR"/>
    <property type="match status" value="1"/>
</dbReference>
<feature type="domain" description="HSR" evidence="2">
    <location>
        <begin position="1"/>
        <end position="112"/>
    </location>
</feature>
<reference evidence="3 4" key="1">
    <citation type="journal article" date="2023" name="bioRxiv">
        <title>Conserved and derived expression patterns and positive selection on dental genes reveal complex evolutionary context of ever-growing rodent molars.</title>
        <authorList>
            <person name="Calamari Z.T."/>
            <person name="Song A."/>
            <person name="Cohen E."/>
            <person name="Akter M."/>
            <person name="Roy R.D."/>
            <person name="Hallikas O."/>
            <person name="Christensen M.M."/>
            <person name="Li P."/>
            <person name="Marangoni P."/>
            <person name="Jernvall J."/>
            <person name="Klein O.D."/>
        </authorList>
    </citation>
    <scope>NUCLEOTIDE SEQUENCE [LARGE SCALE GENOMIC DNA]</scope>
    <source>
        <strain evidence="3">V071</strain>
    </source>
</reference>
<evidence type="ECO:0000313" key="3">
    <source>
        <dbReference type="EMBL" id="KAK7809098.1"/>
    </source>
</evidence>
<feature type="region of interest" description="Disordered" evidence="1">
    <location>
        <begin position="105"/>
        <end position="130"/>
    </location>
</feature>
<sequence length="130" mass="15111">MSTEDKNSETIPFERMFLTFKRHKVMISNAIKKPFPFLEVLRDSYLITEKMYNDFKDSCTNLVPVQNVVYRALEELEKKFSENFLPVLFSPVNLSEYPDLEPISENFEYGTASTTPTNEEGQRENPASPE</sequence>
<dbReference type="GO" id="GO:0005634">
    <property type="term" value="C:nucleus"/>
    <property type="evidence" value="ECO:0007669"/>
    <property type="project" value="InterPro"/>
</dbReference>
<dbReference type="EMBL" id="JBBHLL010000221">
    <property type="protein sequence ID" value="KAK7809098.1"/>
    <property type="molecule type" value="Genomic_DNA"/>
</dbReference>
<protein>
    <recommendedName>
        <fullName evidence="2">HSR domain-containing protein</fullName>
    </recommendedName>
</protein>
<keyword evidence="4" id="KW-1185">Reference proteome</keyword>
<organism evidence="3 4">
    <name type="scientific">Myodes glareolus</name>
    <name type="common">Bank vole</name>
    <name type="synonym">Clethrionomys glareolus</name>
    <dbReference type="NCBI Taxonomy" id="447135"/>
    <lineage>
        <taxon>Eukaryota</taxon>
        <taxon>Metazoa</taxon>
        <taxon>Chordata</taxon>
        <taxon>Craniata</taxon>
        <taxon>Vertebrata</taxon>
        <taxon>Euteleostomi</taxon>
        <taxon>Mammalia</taxon>
        <taxon>Eutheria</taxon>
        <taxon>Euarchontoglires</taxon>
        <taxon>Glires</taxon>
        <taxon>Rodentia</taxon>
        <taxon>Myomorpha</taxon>
        <taxon>Muroidea</taxon>
        <taxon>Cricetidae</taxon>
        <taxon>Arvicolinae</taxon>
        <taxon>Myodes</taxon>
    </lineage>
</organism>
<dbReference type="PANTHER" id="PTHR46386">
    <property type="entry name" value="NUCLEAR BODY PROTEIN SP140"/>
    <property type="match status" value="1"/>
</dbReference>
<dbReference type="Proteomes" id="UP001488838">
    <property type="component" value="Unassembled WGS sequence"/>
</dbReference>
<evidence type="ECO:0000259" key="2">
    <source>
        <dbReference type="PROSITE" id="PS51414"/>
    </source>
</evidence>
<dbReference type="InterPro" id="IPR043563">
    <property type="entry name" value="Sp110/Sp140/Sp140L-like"/>
</dbReference>
<dbReference type="PANTHER" id="PTHR46386:SF1">
    <property type="entry name" value="NUCLEAR BODY PROTEIN SP140-LIKE PROTEIN"/>
    <property type="match status" value="1"/>
</dbReference>
<dbReference type="AlphaFoldDB" id="A0AAW0I4R9"/>
<gene>
    <name evidence="3" type="ORF">U0070_012192</name>
</gene>
<name>A0AAW0I4R9_MYOGA</name>
<dbReference type="InterPro" id="IPR004865">
    <property type="entry name" value="HSR_dom"/>
</dbReference>
<evidence type="ECO:0000256" key="1">
    <source>
        <dbReference type="SAM" id="MobiDB-lite"/>
    </source>
</evidence>
<evidence type="ECO:0000313" key="4">
    <source>
        <dbReference type="Proteomes" id="UP001488838"/>
    </source>
</evidence>